<reference evidence="1" key="1">
    <citation type="submission" date="2018-02" db="EMBL/GenBank/DDBJ databases">
        <title>Rhizophora mucronata_Transcriptome.</title>
        <authorList>
            <person name="Meera S.P."/>
            <person name="Sreeshan A."/>
            <person name="Augustine A."/>
        </authorList>
    </citation>
    <scope>NUCLEOTIDE SEQUENCE</scope>
    <source>
        <tissue evidence="1">Leaf</tissue>
    </source>
</reference>
<name>A0A2P2KUB9_RHIMU</name>
<organism evidence="1">
    <name type="scientific">Rhizophora mucronata</name>
    <name type="common">Asiatic mangrove</name>
    <dbReference type="NCBI Taxonomy" id="61149"/>
    <lineage>
        <taxon>Eukaryota</taxon>
        <taxon>Viridiplantae</taxon>
        <taxon>Streptophyta</taxon>
        <taxon>Embryophyta</taxon>
        <taxon>Tracheophyta</taxon>
        <taxon>Spermatophyta</taxon>
        <taxon>Magnoliopsida</taxon>
        <taxon>eudicotyledons</taxon>
        <taxon>Gunneridae</taxon>
        <taxon>Pentapetalae</taxon>
        <taxon>rosids</taxon>
        <taxon>fabids</taxon>
        <taxon>Malpighiales</taxon>
        <taxon>Rhizophoraceae</taxon>
        <taxon>Rhizophora</taxon>
    </lineage>
</organism>
<dbReference type="AlphaFoldDB" id="A0A2P2KUB9"/>
<accession>A0A2P2KUB9</accession>
<evidence type="ECO:0000313" key="1">
    <source>
        <dbReference type="EMBL" id="MBX09277.1"/>
    </source>
</evidence>
<protein>
    <submittedName>
        <fullName evidence="1">Uncharacterized protein</fullName>
    </submittedName>
</protein>
<sequence length="22" mass="2603">MDLRQCPAKTLTPIFIKNKEKK</sequence>
<proteinExistence type="predicted"/>
<dbReference type="EMBL" id="GGEC01028793">
    <property type="protein sequence ID" value="MBX09277.1"/>
    <property type="molecule type" value="Transcribed_RNA"/>
</dbReference>